<comment type="caution">
    <text evidence="1">The sequence shown here is derived from an EMBL/GenBank/DDBJ whole genome shotgun (WGS) entry which is preliminary data.</text>
</comment>
<keyword evidence="2" id="KW-1185">Reference proteome</keyword>
<organism evidence="1 2">
    <name type="scientific">Kribbella deserti</name>
    <dbReference type="NCBI Taxonomy" id="1926257"/>
    <lineage>
        <taxon>Bacteria</taxon>
        <taxon>Bacillati</taxon>
        <taxon>Actinomycetota</taxon>
        <taxon>Actinomycetes</taxon>
        <taxon>Propionibacteriales</taxon>
        <taxon>Kribbellaceae</taxon>
        <taxon>Kribbella</taxon>
    </lineage>
</organism>
<dbReference type="SUPFAM" id="SSF52540">
    <property type="entry name" value="P-loop containing nucleoside triphosphate hydrolases"/>
    <property type="match status" value="1"/>
</dbReference>
<reference evidence="1 2" key="1">
    <citation type="submission" date="2024-09" db="EMBL/GenBank/DDBJ databases">
        <authorList>
            <person name="Sun Q."/>
            <person name="Mori K."/>
        </authorList>
    </citation>
    <scope>NUCLEOTIDE SEQUENCE [LARGE SCALE GENOMIC DNA]</scope>
    <source>
        <strain evidence="1 2">CGMCC 1.15906</strain>
    </source>
</reference>
<keyword evidence="1" id="KW-0418">Kinase</keyword>
<evidence type="ECO:0000313" key="1">
    <source>
        <dbReference type="EMBL" id="MFC0626909.1"/>
    </source>
</evidence>
<sequence>MESTKTITYGRLLDQVLASPPALGATRLICIDGPAGSGKTTVAGRLAQTAEGRGLRVQVVHMDDLYAGWDGAEQGFALLRDHVLARLAKGLEGRYRRYDWQAGAYAEVHLVPATVELLIVEGVTSANRGVEPWPSLRIWVETGNALRLDRGIERDGEAMRDRWLEWMRWERDYFATEATRDRADLIVDGAGPGTEAELVLKGTTKLTA</sequence>
<proteinExistence type="predicted"/>
<dbReference type="Proteomes" id="UP001589890">
    <property type="component" value="Unassembled WGS sequence"/>
</dbReference>
<keyword evidence="1" id="KW-0808">Transferase</keyword>
<dbReference type="InterPro" id="IPR027417">
    <property type="entry name" value="P-loop_NTPase"/>
</dbReference>
<gene>
    <name evidence="1" type="ORF">ACFFGN_22705</name>
</gene>
<dbReference type="RefSeq" id="WP_380051013.1">
    <property type="nucleotide sequence ID" value="NZ_JBHLTC010000029.1"/>
</dbReference>
<dbReference type="Gene3D" id="3.40.50.300">
    <property type="entry name" value="P-loop containing nucleotide triphosphate hydrolases"/>
    <property type="match status" value="1"/>
</dbReference>
<protein>
    <submittedName>
        <fullName evidence="1">Uridine kinase</fullName>
    </submittedName>
</protein>
<dbReference type="EMBL" id="JBHLTC010000029">
    <property type="protein sequence ID" value="MFC0626909.1"/>
    <property type="molecule type" value="Genomic_DNA"/>
</dbReference>
<evidence type="ECO:0000313" key="2">
    <source>
        <dbReference type="Proteomes" id="UP001589890"/>
    </source>
</evidence>
<name>A0ABV6QQJ9_9ACTN</name>
<dbReference type="GO" id="GO:0016301">
    <property type="term" value="F:kinase activity"/>
    <property type="evidence" value="ECO:0007669"/>
    <property type="project" value="UniProtKB-KW"/>
</dbReference>
<accession>A0ABV6QQJ9</accession>